<keyword evidence="2" id="KW-1185">Reference proteome</keyword>
<dbReference type="EMBL" id="JAUSUV010000021">
    <property type="protein sequence ID" value="MDQ0418906.1"/>
    <property type="molecule type" value="Genomic_DNA"/>
</dbReference>
<reference evidence="1 2" key="1">
    <citation type="submission" date="2023-07" db="EMBL/GenBank/DDBJ databases">
        <title>Genomic Encyclopedia of Type Strains, Phase IV (KMG-IV): sequencing the most valuable type-strain genomes for metagenomic binning, comparative biology and taxonomic classification.</title>
        <authorList>
            <person name="Goeker M."/>
        </authorList>
    </citation>
    <scope>NUCLEOTIDE SEQUENCE [LARGE SCALE GENOMIC DNA]</scope>
    <source>
        <strain evidence="1 2">DSM 46876</strain>
    </source>
</reference>
<accession>A0AAJ1TR03</accession>
<protein>
    <submittedName>
        <fullName evidence="1">Uncharacterized protein</fullName>
    </submittedName>
</protein>
<evidence type="ECO:0000313" key="2">
    <source>
        <dbReference type="Proteomes" id="UP001238450"/>
    </source>
</evidence>
<organism evidence="1 2">
    <name type="scientific">Croceifilum oryzae</name>
    <dbReference type="NCBI Taxonomy" id="1553429"/>
    <lineage>
        <taxon>Bacteria</taxon>
        <taxon>Bacillati</taxon>
        <taxon>Bacillota</taxon>
        <taxon>Bacilli</taxon>
        <taxon>Bacillales</taxon>
        <taxon>Thermoactinomycetaceae</taxon>
        <taxon>Croceifilum</taxon>
    </lineage>
</organism>
<dbReference type="AlphaFoldDB" id="A0AAJ1TR03"/>
<name>A0AAJ1TR03_9BACL</name>
<comment type="caution">
    <text evidence="1">The sequence shown here is derived from an EMBL/GenBank/DDBJ whole genome shotgun (WGS) entry which is preliminary data.</text>
</comment>
<sequence length="36" mass="3924">MVVKSGFELGMVKDSNNGVIGEKKLIRSDGLDILME</sequence>
<evidence type="ECO:0000313" key="1">
    <source>
        <dbReference type="EMBL" id="MDQ0418906.1"/>
    </source>
</evidence>
<dbReference type="Proteomes" id="UP001238450">
    <property type="component" value="Unassembled WGS sequence"/>
</dbReference>
<gene>
    <name evidence="1" type="ORF">J2Z48_003111</name>
</gene>
<proteinExistence type="predicted"/>